<proteinExistence type="predicted"/>
<evidence type="ECO:0000313" key="1">
    <source>
        <dbReference type="EMBL" id="AKA68093.1"/>
    </source>
</evidence>
<name>A0A0E3JXF0_CLOSL</name>
<gene>
    <name evidence="1" type="ORF">CSCA_0968</name>
</gene>
<reference evidence="1 2" key="1">
    <citation type="journal article" date="2015" name="J. Biotechnol.">
        <title>Complete genome sequence of a malodorant-producing acetogen, Clostridium scatologenes ATCC 25775(T).</title>
        <authorList>
            <person name="Zhu Z."/>
            <person name="Guo T."/>
            <person name="Zheng H."/>
            <person name="Song T."/>
            <person name="Ouyang P."/>
            <person name="Xie J."/>
        </authorList>
    </citation>
    <scope>NUCLEOTIDE SEQUENCE [LARGE SCALE GENOMIC DNA]</scope>
    <source>
        <strain evidence="1 2">ATCC 25775</strain>
    </source>
</reference>
<organism evidence="1 2">
    <name type="scientific">Clostridium scatologenes</name>
    <dbReference type="NCBI Taxonomy" id="1548"/>
    <lineage>
        <taxon>Bacteria</taxon>
        <taxon>Bacillati</taxon>
        <taxon>Bacillota</taxon>
        <taxon>Clostridia</taxon>
        <taxon>Eubacteriales</taxon>
        <taxon>Clostridiaceae</taxon>
        <taxon>Clostridium</taxon>
    </lineage>
</organism>
<dbReference type="HOGENOM" id="CLU_3287596_0_0_9"/>
<dbReference type="STRING" id="1548.CSCA_0968"/>
<dbReference type="AlphaFoldDB" id="A0A0E3JXF0"/>
<keyword evidence="2" id="KW-1185">Reference proteome</keyword>
<dbReference type="KEGG" id="csq:CSCA_0968"/>
<protein>
    <recommendedName>
        <fullName evidence="3">SMI1/KNR4 family protein</fullName>
    </recommendedName>
</protein>
<evidence type="ECO:0008006" key="3">
    <source>
        <dbReference type="Google" id="ProtNLM"/>
    </source>
</evidence>
<dbReference type="Proteomes" id="UP000033115">
    <property type="component" value="Chromosome"/>
</dbReference>
<dbReference type="EMBL" id="CP009933">
    <property type="protein sequence ID" value="AKA68093.1"/>
    <property type="molecule type" value="Genomic_DNA"/>
</dbReference>
<sequence length="40" mass="4666">MESENGTIVYGCEPEFEEVDVVADNFMEFLQIIVNKERQL</sequence>
<evidence type="ECO:0000313" key="2">
    <source>
        <dbReference type="Proteomes" id="UP000033115"/>
    </source>
</evidence>
<accession>A0A0E3JXF0</accession>